<protein>
    <recommendedName>
        <fullName evidence="3">Winged helix-turn-helix domain-containing protein</fullName>
    </recommendedName>
</protein>
<evidence type="ECO:0000313" key="2">
    <source>
        <dbReference type="Proteomes" id="UP000195101"/>
    </source>
</evidence>
<evidence type="ECO:0008006" key="3">
    <source>
        <dbReference type="Google" id="ProtNLM"/>
    </source>
</evidence>
<dbReference type="Proteomes" id="UP000195101">
    <property type="component" value="Unassembled WGS sequence"/>
</dbReference>
<sequence>MRPVVRVAPRPRAVPRGPWVGGRGYRRSMADTVSPALARRVGLAAQGLGRPHPAAAAGTRRLAAEIRRLGLLQIDSVNVFERSHHLPMLARVGPYDRAALDRMLFGGGGAYTEYWAHQAALLPVDDLPLFGWRMEAERARRTRPGSWALEHAPLIAEVRAELARTGPVPASAIEHESNVRTGPWWGWSDVKRALEAMFAWGEIASAGRRGFERVYGLAEDVLPAAVLAREVPEEDAVRELVRRAAVAHGIGTAADLGDYHRLSRAATDRALRDLADAGEVLPVTVAGWEGRGKPLPVWLHRDARLPRRIRGEALLSPFDPVVWFRERALRMFDLHYRIEIYTPAAERVHGYYVLPVLVDDEIVARVDLKGDRQAGVLRVQASWIEGRHDPAVVAERIAPLLERAAAWQGLADVGVVDRGTLAPALRAHLPGVAPAVAADPVG</sequence>
<accession>A0A251YW34</accession>
<organism evidence="1 2">
    <name type="scientific">Clavibacter michiganensis</name>
    <dbReference type="NCBI Taxonomy" id="28447"/>
    <lineage>
        <taxon>Bacteria</taxon>
        <taxon>Bacillati</taxon>
        <taxon>Actinomycetota</taxon>
        <taxon>Actinomycetes</taxon>
        <taxon>Micrococcales</taxon>
        <taxon>Microbacteriaceae</taxon>
        <taxon>Clavibacter</taxon>
    </lineage>
</organism>
<dbReference type="InterPro" id="IPR009351">
    <property type="entry name" value="AlkZ-like"/>
</dbReference>
<proteinExistence type="predicted"/>
<reference evidence="1 2" key="1">
    <citation type="submission" date="2016-08" db="EMBL/GenBank/DDBJ databases">
        <title>Genome sequence of Clavibacter michiganensis spp strain CFBP8019.</title>
        <authorList>
            <person name="Thapa S.P."/>
            <person name="Coaker G."/>
            <person name="Jacques M.-A."/>
        </authorList>
    </citation>
    <scope>NUCLEOTIDE SEQUENCE [LARGE SCALE GENOMIC DNA]</scope>
    <source>
        <strain evidence="1">CFBP8019</strain>
    </source>
</reference>
<keyword evidence="2" id="KW-1185">Reference proteome</keyword>
<gene>
    <name evidence="1" type="ORF">BFL37_00270</name>
</gene>
<evidence type="ECO:0000313" key="1">
    <source>
        <dbReference type="EMBL" id="OUE28278.1"/>
    </source>
</evidence>
<name>A0A251YW34_9MICO</name>
<dbReference type="Pfam" id="PF06224">
    <property type="entry name" value="AlkZ-like"/>
    <property type="match status" value="1"/>
</dbReference>
<dbReference type="PANTHER" id="PTHR30528:SF0">
    <property type="entry name" value="CYTOPLASMIC PROTEIN"/>
    <property type="match status" value="1"/>
</dbReference>
<comment type="caution">
    <text evidence="1">The sequence shown here is derived from an EMBL/GenBank/DDBJ whole genome shotgun (WGS) entry which is preliminary data.</text>
</comment>
<dbReference type="PANTHER" id="PTHR30528">
    <property type="entry name" value="CYTOPLASMIC PROTEIN"/>
    <property type="match status" value="1"/>
</dbReference>
<dbReference type="EMBL" id="MDJZ01000001">
    <property type="protein sequence ID" value="OUE28278.1"/>
    <property type="molecule type" value="Genomic_DNA"/>
</dbReference>
<dbReference type="AlphaFoldDB" id="A0A251YW34"/>